<reference evidence="7 10" key="1">
    <citation type="journal article" date="2017" name="Poromechanics V (2013)">
        <title>Genomic Characterization of the Arsenic-Tolerant Actinobacterium, &lt;i&gt;Rhodococcus erythropolis&lt;/i&gt; S43.</title>
        <authorList>
            <person name="Retamal-Morales G."/>
            <person name="Mehnert M."/>
            <person name="Schwabe R."/>
            <person name="Tischler D."/>
            <person name="Schloemann M."/>
            <person name="Levican G.J."/>
        </authorList>
    </citation>
    <scope>NUCLEOTIDE SEQUENCE [LARGE SCALE GENOMIC DNA]</scope>
    <source>
        <strain evidence="7 10">S43</strain>
    </source>
</reference>
<dbReference type="PANTHER" id="PTHR30346">
    <property type="entry name" value="TRANSCRIPTIONAL DUAL REGULATOR HCAR-RELATED"/>
    <property type="match status" value="1"/>
</dbReference>
<dbReference type="EMBL" id="CP124545">
    <property type="protein sequence ID" value="WGV49357.2"/>
    <property type="molecule type" value="Genomic_DNA"/>
</dbReference>
<reference evidence="9" key="3">
    <citation type="submission" date="2023-08" db="EMBL/GenBank/DDBJ databases">
        <title>Isolation and Characterization of Rhodococcus erythropolis MGMM8.</title>
        <authorList>
            <person name="Diabankana R.G.C."/>
            <person name="Afordoanyi D.M."/>
            <person name="Validov S.Z."/>
        </authorList>
    </citation>
    <scope>NUCLEOTIDE SEQUENCE</scope>
    <source>
        <strain evidence="9">MGMM8</strain>
    </source>
</reference>
<dbReference type="InterPro" id="IPR005119">
    <property type="entry name" value="LysR_subst-bd"/>
</dbReference>
<dbReference type="Proteomes" id="UP000627573">
    <property type="component" value="Unassembled WGS sequence"/>
</dbReference>
<dbReference type="EMBL" id="JAECSB010000070">
    <property type="protein sequence ID" value="MBH5144926.1"/>
    <property type="molecule type" value="Genomic_DNA"/>
</dbReference>
<dbReference type="CDD" id="cd08414">
    <property type="entry name" value="PBP2_LTTR_aromatics_like"/>
    <property type="match status" value="1"/>
</dbReference>
<dbReference type="GeneID" id="57484427"/>
<dbReference type="Pfam" id="PF03466">
    <property type="entry name" value="LysR_substrate"/>
    <property type="match status" value="1"/>
</dbReference>
<proteinExistence type="inferred from homology"/>
<evidence type="ECO:0000313" key="9">
    <source>
        <dbReference type="EMBL" id="WGV49357.2"/>
    </source>
</evidence>
<protein>
    <submittedName>
        <fullName evidence="7">LysR family transcriptional regulator</fullName>
    </submittedName>
</protein>
<dbReference type="GO" id="GO:0032993">
    <property type="term" value="C:protein-DNA complex"/>
    <property type="evidence" value="ECO:0007669"/>
    <property type="project" value="TreeGrafter"/>
</dbReference>
<comment type="similarity">
    <text evidence="1">Belongs to the LysR transcriptional regulatory family.</text>
</comment>
<dbReference type="SUPFAM" id="SSF53850">
    <property type="entry name" value="Periplasmic binding protein-like II"/>
    <property type="match status" value="1"/>
</dbReference>
<dbReference type="Proteomes" id="UP001230933">
    <property type="component" value="Chromosome"/>
</dbReference>
<dbReference type="RefSeq" id="WP_029256610.1">
    <property type="nucleotide sequence ID" value="NZ_CP124545.1"/>
</dbReference>
<evidence type="ECO:0000256" key="5">
    <source>
        <dbReference type="ARBA" id="ARBA00023163"/>
    </source>
</evidence>
<dbReference type="GO" id="GO:0003700">
    <property type="term" value="F:DNA-binding transcription factor activity"/>
    <property type="evidence" value="ECO:0007669"/>
    <property type="project" value="InterPro"/>
</dbReference>
<dbReference type="AlphaFoldDB" id="A0A0C2ZP87"/>
<dbReference type="InterPro" id="IPR036390">
    <property type="entry name" value="WH_DNA-bd_sf"/>
</dbReference>
<dbReference type="EMBL" id="MRBO01000548">
    <property type="protein sequence ID" value="KAB2583488.1"/>
    <property type="molecule type" value="Genomic_DNA"/>
</dbReference>
<sequence length="299" mass="32598">MNLQRARYLIALSDHGSFTRAAANVHVAQSALSQQIKVLERELGVPLVDRRGPQFTFTDAGRVAVREARFLLGCADRAVERIRLAARGVDGELRIAYTRSWAGGAVGDLVSTYRKLYPGVEVVVHRGTSAQTVDLVRTGAVDIAVVRPPLDDDDRELPLIVLDTEPILVAVPVDHPFGDRTTLELGDLVDIPVVFWPEANAPGMYSRTLEQLWPDSTPNIVRFEADDEQVLHAVSDGVGIAPIPQGRARMLRIPGIHLCEIAGVQPTLEVAVTYRPDNPNPALAPFVALAERERSSTTA</sequence>
<dbReference type="Gene3D" id="1.10.10.10">
    <property type="entry name" value="Winged helix-like DNA-binding domain superfamily/Winged helix DNA-binding domain"/>
    <property type="match status" value="1"/>
</dbReference>
<dbReference type="SUPFAM" id="SSF46785">
    <property type="entry name" value="Winged helix' DNA-binding domain"/>
    <property type="match status" value="1"/>
</dbReference>
<evidence type="ECO:0000259" key="6">
    <source>
        <dbReference type="PROSITE" id="PS50931"/>
    </source>
</evidence>
<evidence type="ECO:0000313" key="8">
    <source>
        <dbReference type="EMBL" id="MBH5144926.1"/>
    </source>
</evidence>
<dbReference type="Proteomes" id="UP000325576">
    <property type="component" value="Unassembled WGS sequence"/>
</dbReference>
<dbReference type="PANTHER" id="PTHR30346:SF28">
    <property type="entry name" value="HTH-TYPE TRANSCRIPTIONAL REGULATOR CYNR"/>
    <property type="match status" value="1"/>
</dbReference>
<organism evidence="7 10">
    <name type="scientific">Rhodococcus erythropolis</name>
    <name type="common">Arthrobacter picolinophilus</name>
    <dbReference type="NCBI Taxonomy" id="1833"/>
    <lineage>
        <taxon>Bacteria</taxon>
        <taxon>Bacillati</taxon>
        <taxon>Actinomycetota</taxon>
        <taxon>Actinomycetes</taxon>
        <taxon>Mycobacteriales</taxon>
        <taxon>Nocardiaceae</taxon>
        <taxon>Rhodococcus</taxon>
        <taxon>Rhodococcus erythropolis group</taxon>
    </lineage>
</organism>
<evidence type="ECO:0000313" key="11">
    <source>
        <dbReference type="Proteomes" id="UP000627573"/>
    </source>
</evidence>
<dbReference type="FunFam" id="1.10.10.10:FF:000001">
    <property type="entry name" value="LysR family transcriptional regulator"/>
    <property type="match status" value="1"/>
</dbReference>
<evidence type="ECO:0000313" key="7">
    <source>
        <dbReference type="EMBL" id="KAB2583488.1"/>
    </source>
</evidence>
<dbReference type="GO" id="GO:0003677">
    <property type="term" value="F:DNA binding"/>
    <property type="evidence" value="ECO:0007669"/>
    <property type="project" value="UniProtKB-KW"/>
</dbReference>
<evidence type="ECO:0000256" key="2">
    <source>
        <dbReference type="ARBA" id="ARBA00023015"/>
    </source>
</evidence>
<dbReference type="InterPro" id="IPR036388">
    <property type="entry name" value="WH-like_DNA-bd_sf"/>
</dbReference>
<accession>A0A0C2ZP87</accession>
<dbReference type="InterPro" id="IPR000847">
    <property type="entry name" value="LysR_HTH_N"/>
</dbReference>
<evidence type="ECO:0000256" key="4">
    <source>
        <dbReference type="ARBA" id="ARBA00023159"/>
    </source>
</evidence>
<dbReference type="Pfam" id="PF00126">
    <property type="entry name" value="HTH_1"/>
    <property type="match status" value="1"/>
</dbReference>
<reference evidence="8 11" key="2">
    <citation type="submission" date="2020-12" db="EMBL/GenBank/DDBJ databases">
        <title>Draft genome sequence of furan degrading bacterial strain FUR100.</title>
        <authorList>
            <person name="Woiski C."/>
        </authorList>
    </citation>
    <scope>NUCLEOTIDE SEQUENCE [LARGE SCALE GENOMIC DNA]</scope>
    <source>
        <strain evidence="8 11">FUR100</strain>
    </source>
</reference>
<evidence type="ECO:0000313" key="10">
    <source>
        <dbReference type="Proteomes" id="UP000325576"/>
    </source>
</evidence>
<evidence type="ECO:0000256" key="3">
    <source>
        <dbReference type="ARBA" id="ARBA00023125"/>
    </source>
</evidence>
<evidence type="ECO:0000256" key="1">
    <source>
        <dbReference type="ARBA" id="ARBA00009437"/>
    </source>
</evidence>
<keyword evidence="3" id="KW-0238">DNA-binding</keyword>
<keyword evidence="2" id="KW-0805">Transcription regulation</keyword>
<keyword evidence="4" id="KW-0010">Activator</keyword>
<name>A0A0C2ZP87_RHOER</name>
<keyword evidence="5" id="KW-0804">Transcription</keyword>
<feature type="domain" description="HTH lysR-type" evidence="6">
    <location>
        <begin position="1"/>
        <end position="58"/>
    </location>
</feature>
<keyword evidence="11" id="KW-1185">Reference proteome</keyword>
<dbReference type="Gene3D" id="3.40.190.10">
    <property type="entry name" value="Periplasmic binding protein-like II"/>
    <property type="match status" value="2"/>
</dbReference>
<dbReference type="PROSITE" id="PS50931">
    <property type="entry name" value="HTH_LYSR"/>
    <property type="match status" value="1"/>
</dbReference>
<gene>
    <name evidence="7" type="ORF">BS297_20390</name>
    <name evidence="8" type="ORF">I3517_20185</name>
    <name evidence="9" type="ORF">QIE55_28160</name>
</gene>
<dbReference type="PRINTS" id="PR00039">
    <property type="entry name" value="HTHLYSR"/>
</dbReference>